<gene>
    <name evidence="1" type="ORF">KTA_00150</name>
</gene>
<name>A0A455SW54_9CHLR</name>
<sequence>MGDTLNSTFELRTERGELFWWPLLFEALSWHGFHFTAPGKPAGVGYYFYRSYVQEEDSDFVCSSFRELWERIVDRQAQVMVSLWSSTADPFPLDLLIASKGDAATLSVSLGCDDAYLGSDDIDPETVKERLRLLWECSKTLFVVCQPCRGELSWGEAAPGTPALASFGQPLEVSEEARHWWRLQVQEQVLPGGERIFVAQPWYVRRRQGELEYWPLED</sequence>
<organism evidence="1">
    <name type="scientific">Thermogemmatispora argillosa</name>
    <dbReference type="NCBI Taxonomy" id="2045280"/>
    <lineage>
        <taxon>Bacteria</taxon>
        <taxon>Bacillati</taxon>
        <taxon>Chloroflexota</taxon>
        <taxon>Ktedonobacteria</taxon>
        <taxon>Thermogemmatisporales</taxon>
        <taxon>Thermogemmatisporaceae</taxon>
        <taxon>Thermogemmatispora</taxon>
    </lineage>
</organism>
<dbReference type="AlphaFoldDB" id="A0A455SW54"/>
<proteinExistence type="predicted"/>
<accession>A0A455SW54</accession>
<protein>
    <submittedName>
        <fullName evidence="1">Uncharacterized protein</fullName>
    </submittedName>
</protein>
<reference evidence="1" key="1">
    <citation type="submission" date="2018-12" db="EMBL/GenBank/DDBJ databases">
        <title>Novel natural products biosynthetic potential of the class Ktedonobacteria.</title>
        <authorList>
            <person name="Zheng Y."/>
            <person name="Saitou A."/>
            <person name="Wang C.M."/>
            <person name="Toyoda A."/>
            <person name="Minakuchi Y."/>
            <person name="Sekiguchi Y."/>
            <person name="Ueda K."/>
            <person name="Takano H."/>
            <person name="Sakai Y."/>
            <person name="Yokota A."/>
            <person name="Yabe S."/>
        </authorList>
    </citation>
    <scope>NUCLEOTIDE SEQUENCE</scope>
    <source>
        <strain evidence="1">A3-2</strain>
    </source>
</reference>
<dbReference type="EMBL" id="AP019377">
    <property type="protein sequence ID" value="BBH91816.1"/>
    <property type="molecule type" value="Genomic_DNA"/>
</dbReference>
<evidence type="ECO:0000313" key="1">
    <source>
        <dbReference type="EMBL" id="BBH91816.1"/>
    </source>
</evidence>